<evidence type="ECO:0008006" key="5">
    <source>
        <dbReference type="Google" id="ProtNLM"/>
    </source>
</evidence>
<comment type="caution">
    <text evidence="3">The sequence shown here is derived from an EMBL/GenBank/DDBJ whole genome shotgun (WGS) entry which is preliminary data.</text>
</comment>
<proteinExistence type="predicted"/>
<feature type="domain" description="Transposable element P transposase-like RNase H" evidence="1">
    <location>
        <begin position="823"/>
        <end position="906"/>
    </location>
</feature>
<sequence length="1073" mass="124218">MKLILCLVSKSSMTFKCVTEVLAIFDNYMQSTLANIHNKLEKIENAYHIPTLSVVLEEIHKSRQCISSLNTKYKIKNSLTQHNLFINPIEIVLGEREEVRSQNGALINNVTVKDKAYYIPIHSIIKNLFSDEKFATHIFNEKLFYKTADGVYSNYCDSSKFKQHGLFSDKTKICLRIQLFYDGMGTTNPLRGHASIHSVGVFYITFENLNDKYLPVILGPFIPMGDKHGALFVQLQMLVDIAYAPKLTDIMLDYFEELYEDHMLLYKKLYPEIAVKPKQHFLVHFKTIVKENGPMQGRERNDNYGSLPDFTNESDSELTMSGTGVDISSKDYYPIRDIIRENGNGMPKPAEFDIFLLGHWDQFQVPQLIPRKNYKVTRYSYVCVKHFADEDIDKGKKIVVGGKEDLIPYTKWVLKKGAVSKLFLKGPAEKKPCNESLNYSTPFNNKRKHCTNKEITDRDISDCMMTDAVTEEASLQTNLLIGEILDSNPPAAEMLSVHQCRESKEANQDMSDLIEPTDFNAKVNVQNSDASNLQREKDCLKEVINWEKELSEFDYPLNWNYNKDLTEENEFHIYNIDYEVNGVQVPKNTFIILPTIPTSVDIVKNSIAVVDELDIFCGVSLQKFAECNEQQKWQLTNSTKGFEHKGVWRSYNCTMLLESRPLKYPTEKKINSCLECRLFRDGLNKKIWNFNQTKVGNKLDKCRVLRAKAVRTCHRKSAMLKKVKIELNTLRTQLSQPTEEKFIEFIETLQPQAQVLLKAILRKSACKDVRGIRYDTEWIFNCLLLRIKSPKAYDHLRGDGKNGMQPLPSRNTINSLIREIPGTYGLNDFSIESIGRNMSGKPENLRRGSLVWDKMSVKKSLQFNKQRMKFDGLVDYRDINIKHKSEKLADHALVLMFRPYREKWFCGENVDFKHFKNRFLVDERNPLRMCHKLKHAHIFLNSWEKMTVKFTTREPIDSIINLFSESTARGFEYYREDLGLEEFKNTEPTEAVMRLLNNAFDVMNGRHIQESIGKENWESKCKILNELLEAIDMSEHMSKEANLIPFVSQTTIEALRLTLTSIIDLTNDLFDDN</sequence>
<evidence type="ECO:0000313" key="3">
    <source>
        <dbReference type="EMBL" id="KZS06447.1"/>
    </source>
</evidence>
<dbReference type="Proteomes" id="UP000076858">
    <property type="component" value="Unassembled WGS sequence"/>
</dbReference>
<evidence type="ECO:0000259" key="1">
    <source>
        <dbReference type="Pfam" id="PF21787"/>
    </source>
</evidence>
<gene>
    <name evidence="3" type="ORF">APZ42_030095</name>
</gene>
<reference evidence="3 4" key="1">
    <citation type="submission" date="2016-03" db="EMBL/GenBank/DDBJ databases">
        <title>EvidentialGene: Evidence-directed Construction of Genes on Genomes.</title>
        <authorList>
            <person name="Gilbert D.G."/>
            <person name="Choi J.-H."/>
            <person name="Mockaitis K."/>
            <person name="Colbourne J."/>
            <person name="Pfrender M."/>
        </authorList>
    </citation>
    <scope>NUCLEOTIDE SEQUENCE [LARGE SCALE GENOMIC DNA]</scope>
    <source>
        <strain evidence="3 4">Xinb3</strain>
        <tissue evidence="3">Complete organism</tissue>
    </source>
</reference>
<evidence type="ECO:0000259" key="2">
    <source>
        <dbReference type="Pfam" id="PF21788"/>
    </source>
</evidence>
<dbReference type="InterPro" id="IPR048366">
    <property type="entry name" value="TNP-like_GBD"/>
</dbReference>
<evidence type="ECO:0000313" key="4">
    <source>
        <dbReference type="Proteomes" id="UP000076858"/>
    </source>
</evidence>
<protein>
    <recommendedName>
        <fullName evidence="5">THAP-type domain-containing protein</fullName>
    </recommendedName>
</protein>
<dbReference type="AlphaFoldDB" id="A0A164P251"/>
<name>A0A164P251_9CRUS</name>
<organism evidence="3 4">
    <name type="scientific">Daphnia magna</name>
    <dbReference type="NCBI Taxonomy" id="35525"/>
    <lineage>
        <taxon>Eukaryota</taxon>
        <taxon>Metazoa</taxon>
        <taxon>Ecdysozoa</taxon>
        <taxon>Arthropoda</taxon>
        <taxon>Crustacea</taxon>
        <taxon>Branchiopoda</taxon>
        <taxon>Diplostraca</taxon>
        <taxon>Cladocera</taxon>
        <taxon>Anomopoda</taxon>
        <taxon>Daphniidae</taxon>
        <taxon>Daphnia</taxon>
    </lineage>
</organism>
<accession>A0A164P251</accession>
<dbReference type="Pfam" id="PF21787">
    <property type="entry name" value="TNP-like_RNaseH_N"/>
    <property type="match status" value="1"/>
</dbReference>
<dbReference type="EMBL" id="LRGB01002726">
    <property type="protein sequence ID" value="KZS06447.1"/>
    <property type="molecule type" value="Genomic_DNA"/>
</dbReference>
<dbReference type="OrthoDB" id="10630600at2759"/>
<feature type="domain" description="Transposable element P transposase-like GTP-binding insertion" evidence="2">
    <location>
        <begin position="907"/>
        <end position="1010"/>
    </location>
</feature>
<dbReference type="InterPro" id="IPR048365">
    <property type="entry name" value="TNP-like_RNaseH_N"/>
</dbReference>
<dbReference type="Pfam" id="PF21788">
    <property type="entry name" value="TNP-like_GBD"/>
    <property type="match status" value="1"/>
</dbReference>
<keyword evidence="4" id="KW-1185">Reference proteome</keyword>